<dbReference type="InterPro" id="IPR013785">
    <property type="entry name" value="Aldolase_TIM"/>
</dbReference>
<name>A0AAD6VRN1_9AGAR</name>
<evidence type="ECO:0000256" key="2">
    <source>
        <dbReference type="ARBA" id="ARBA00022643"/>
    </source>
</evidence>
<keyword evidence="2" id="KW-0288">FMN</keyword>
<dbReference type="GO" id="GO:0018580">
    <property type="term" value="F:nitronate monooxygenase activity"/>
    <property type="evidence" value="ECO:0007669"/>
    <property type="project" value="InterPro"/>
</dbReference>
<evidence type="ECO:0000256" key="3">
    <source>
        <dbReference type="ARBA" id="ARBA00023002"/>
    </source>
</evidence>
<dbReference type="PANTHER" id="PTHR32332">
    <property type="entry name" value="2-NITROPROPANE DIOXYGENASE"/>
    <property type="match status" value="1"/>
</dbReference>
<dbReference type="EMBL" id="JARJCW010000009">
    <property type="protein sequence ID" value="KAJ7220684.1"/>
    <property type="molecule type" value="Genomic_DNA"/>
</dbReference>
<dbReference type="SUPFAM" id="SSF51412">
    <property type="entry name" value="Inosine monophosphate dehydrogenase (IMPDH)"/>
    <property type="match status" value="1"/>
</dbReference>
<keyword evidence="5" id="KW-1185">Reference proteome</keyword>
<dbReference type="Proteomes" id="UP001219525">
    <property type="component" value="Unassembled WGS sequence"/>
</dbReference>
<dbReference type="AlphaFoldDB" id="A0AAD6VRN1"/>
<evidence type="ECO:0000313" key="5">
    <source>
        <dbReference type="Proteomes" id="UP001219525"/>
    </source>
</evidence>
<dbReference type="InterPro" id="IPR004136">
    <property type="entry name" value="NMO"/>
</dbReference>
<evidence type="ECO:0000313" key="4">
    <source>
        <dbReference type="EMBL" id="KAJ7220684.1"/>
    </source>
</evidence>
<dbReference type="CDD" id="cd04730">
    <property type="entry name" value="NPD_like"/>
    <property type="match status" value="1"/>
</dbReference>
<dbReference type="Pfam" id="PF03060">
    <property type="entry name" value="NMO"/>
    <property type="match status" value="2"/>
</dbReference>
<accession>A0AAD6VRN1</accession>
<keyword evidence="1" id="KW-0285">Flavoprotein</keyword>
<dbReference type="Gene3D" id="3.20.20.70">
    <property type="entry name" value="Aldolase class I"/>
    <property type="match status" value="1"/>
</dbReference>
<keyword evidence="3" id="KW-0560">Oxidoreductase</keyword>
<reference evidence="4" key="1">
    <citation type="submission" date="2023-03" db="EMBL/GenBank/DDBJ databases">
        <title>Massive genome expansion in bonnet fungi (Mycena s.s.) driven by repeated elements and novel gene families across ecological guilds.</title>
        <authorList>
            <consortium name="Lawrence Berkeley National Laboratory"/>
            <person name="Harder C.B."/>
            <person name="Miyauchi S."/>
            <person name="Viragh M."/>
            <person name="Kuo A."/>
            <person name="Thoen E."/>
            <person name="Andreopoulos B."/>
            <person name="Lu D."/>
            <person name="Skrede I."/>
            <person name="Drula E."/>
            <person name="Henrissat B."/>
            <person name="Morin E."/>
            <person name="Kohler A."/>
            <person name="Barry K."/>
            <person name="LaButti K."/>
            <person name="Morin E."/>
            <person name="Salamov A."/>
            <person name="Lipzen A."/>
            <person name="Mereny Z."/>
            <person name="Hegedus B."/>
            <person name="Baldrian P."/>
            <person name="Stursova M."/>
            <person name="Weitz H."/>
            <person name="Taylor A."/>
            <person name="Grigoriev I.V."/>
            <person name="Nagy L.G."/>
            <person name="Martin F."/>
            <person name="Kauserud H."/>
        </authorList>
    </citation>
    <scope>NUCLEOTIDE SEQUENCE</scope>
    <source>
        <strain evidence="4">9144</strain>
    </source>
</reference>
<gene>
    <name evidence="4" type="ORF">GGX14DRAFT_354596</name>
</gene>
<evidence type="ECO:0000256" key="1">
    <source>
        <dbReference type="ARBA" id="ARBA00022630"/>
    </source>
</evidence>
<proteinExistence type="predicted"/>
<comment type="caution">
    <text evidence="4">The sequence shown here is derived from an EMBL/GenBank/DDBJ whole genome shotgun (WGS) entry which is preliminary data.</text>
</comment>
<organism evidence="4 5">
    <name type="scientific">Mycena pura</name>
    <dbReference type="NCBI Taxonomy" id="153505"/>
    <lineage>
        <taxon>Eukaryota</taxon>
        <taxon>Fungi</taxon>
        <taxon>Dikarya</taxon>
        <taxon>Basidiomycota</taxon>
        <taxon>Agaricomycotina</taxon>
        <taxon>Agaricomycetes</taxon>
        <taxon>Agaricomycetidae</taxon>
        <taxon>Agaricales</taxon>
        <taxon>Marasmiineae</taxon>
        <taxon>Mycenaceae</taxon>
        <taxon>Mycena</taxon>
    </lineage>
</organism>
<evidence type="ECO:0008006" key="6">
    <source>
        <dbReference type="Google" id="ProtNLM"/>
    </source>
</evidence>
<sequence length="378" mass="40212">MIPITTSLTQKLGEPPRRAEERLFDVQSGLKTPIVSAPMGSIATPAMAAAVTAGGGFGCIGAAFDSTADLKTKIHKVRDSLDVLPGEPVPLAVGFIGWILDTTEKTENPRIPATLDERPSAIWLAFGTDLTPHIAAVRAHDKKSGRMTLIFVQVGTVADALRYAPLVDCIVVQGTEAGGHGSSIAPPLFSLLQAVLRAIPPSATSPIVLAAGGISTGAQIAALLTMGAAGVVVGTRFLFTVEAAYPQDKKDALIKADLNATVRTLVYDEVNRTMGWPPLHDGRAIRNRVMDDFEEGLSLDERLRRFDESKEKGEDDRLVIWAGVGAGLTNEIMPVAVSASVWPSILFLCAYDAVHQDVLRELHEEAVEKLSGVALLLN</sequence>
<dbReference type="PANTHER" id="PTHR32332:SF31">
    <property type="entry name" value="2-NITROPROPANE DIOXYGENASE FAMILY, PUTATIVE (AFU_ORTHOLOGUE AFUA_2G09850)-RELATED"/>
    <property type="match status" value="1"/>
</dbReference>
<protein>
    <recommendedName>
        <fullName evidence="6">Nitronate monooxygenase domain-containing protein</fullName>
    </recommendedName>
</protein>